<dbReference type="GO" id="GO:0006364">
    <property type="term" value="P:rRNA processing"/>
    <property type="evidence" value="ECO:0007669"/>
    <property type="project" value="TreeGrafter"/>
</dbReference>
<reference evidence="5 6" key="1">
    <citation type="submission" date="2023-10" db="EMBL/GenBank/DDBJ databases">
        <title>Comparative genomics analysis reveals potential genetic determinants of host preference in Cryptosporidium xiaoi.</title>
        <authorList>
            <person name="Xiao L."/>
            <person name="Li J."/>
        </authorList>
    </citation>
    <scope>NUCLEOTIDE SEQUENCE [LARGE SCALE GENOMIC DNA]</scope>
    <source>
        <strain evidence="5 6">52996</strain>
    </source>
</reference>
<dbReference type="Pfam" id="PF17406">
    <property type="entry name" value="Nrap_D5"/>
    <property type="match status" value="1"/>
</dbReference>
<evidence type="ECO:0000259" key="4">
    <source>
        <dbReference type="Pfam" id="PF17406"/>
    </source>
</evidence>
<evidence type="ECO:0000259" key="2">
    <source>
        <dbReference type="Pfam" id="PF17404"/>
    </source>
</evidence>
<dbReference type="InterPro" id="IPR035369">
    <property type="entry name" value="Nrap_D4"/>
</dbReference>
<gene>
    <name evidence="5" type="ORF">RS030_101616</name>
</gene>
<organism evidence="5 6">
    <name type="scientific">Cryptosporidium xiaoi</name>
    <dbReference type="NCBI Taxonomy" id="659607"/>
    <lineage>
        <taxon>Eukaryota</taxon>
        <taxon>Sar</taxon>
        <taxon>Alveolata</taxon>
        <taxon>Apicomplexa</taxon>
        <taxon>Conoidasida</taxon>
        <taxon>Coccidia</taxon>
        <taxon>Eucoccidiorida</taxon>
        <taxon>Eimeriorina</taxon>
        <taxon>Cryptosporidiidae</taxon>
        <taxon>Cryptosporidium</taxon>
    </lineage>
</organism>
<evidence type="ECO:0000313" key="5">
    <source>
        <dbReference type="EMBL" id="KAK6591155.1"/>
    </source>
</evidence>
<dbReference type="PANTHER" id="PTHR17972">
    <property type="entry name" value="NUCLEOLAR RNA-ASSOCIATED PROTEIN"/>
    <property type="match status" value="1"/>
</dbReference>
<dbReference type="GO" id="GO:0034456">
    <property type="term" value="C:UTP-C complex"/>
    <property type="evidence" value="ECO:0007669"/>
    <property type="project" value="TreeGrafter"/>
</dbReference>
<dbReference type="Proteomes" id="UP001311799">
    <property type="component" value="Unassembled WGS sequence"/>
</dbReference>
<proteinExistence type="predicted"/>
<dbReference type="InterPro" id="IPR005554">
    <property type="entry name" value="NOL6/Upt22"/>
</dbReference>
<feature type="domain" description="Nrap protein" evidence="2">
    <location>
        <begin position="664"/>
        <end position="782"/>
    </location>
</feature>
<protein>
    <submittedName>
        <fullName evidence="5">Uncharacterized protein</fullName>
    </submittedName>
</protein>
<dbReference type="InterPro" id="IPR035370">
    <property type="entry name" value="Nrap_D5"/>
</dbReference>
<keyword evidence="1" id="KW-1133">Transmembrane helix</keyword>
<keyword evidence="6" id="KW-1185">Reference proteome</keyword>
<sequence>MKKENKKCSPKKKNVKNKNRPISAEDIFALNSLNLVNNVDSHINDLLLNELNKYNKLGFVFTEYYISFLPYIIYWLTKINTIDYSLPLNNYISIESIKKLDFKCNEKLNSLGKFLDLLRFENIFKENILKCGSKEKITNIIILNNIFFENIQNTNLKFDLYLELPKSIFEQNDHLNYLYFIKRGAFIYKLYIELEKIVTKTPNFNDEKMNSYIISFIERIFKSNDCINIPENLIKNIIKNRGIYYKVKVEVDHLNGLSYLPIIIITFALTSPNNNLNIKVDNSPSFVPKYITFRFHTIYTKNEGLNDTKNIPLFRNSVNRSVINNDSYIYPSNLNSCLLPPTPQYNGAILNESYDFYKKTGYKSKIKNTVLNNSILLNTFILLKIWCIKNGIWDDRYINSINNVGNTLKNSVDNGLNIEDYRLTGQLNSEIILCFLFHSYVLSKKLIDDSLVSPFQLFKIVLTNIKNMINKWKSSLNSGDDNKNTGVYYVIGKSEPKSFSRVFIENDDYLKKNNSLNLFNRDFICRQVLIFFDKQKIHNVLWRCQDLIKNELENIITSTLSFIENKNMINYSDNILKLFNIIDSKDSFINCRNISILDYDSCFMLASHGGNTVNGIQLKLAHTIPGDYNAKKIDLSKFNYLNSNIINEEANITRDFNSIWENSRSTNLVDILRNLFNRCFVDRLKTLSLREITSSRGSFGCIIGIKFEQTIIKYLIKGPAVNTKEAKIFKEFWDDKVDTRRFRDGTVLETVIWDSKLKHKENFVNNNNVNLDIVNYILRKHLPVTNCDNINKTQPDCNNLVFYYLNTPFGYILPYNKDEKFIIEEFNNFKSKILNLKSIPLKIKSITTSSPTLRFMEYYKYINLKDKPNINEISDNENYNYTGIITEIPCVIELEQSSNWPKTKSSINKIKAAFLLQIKEELDELYLINSDIIPNDELYEEYNTSDSTRESNIFEGITDYCGLKPFLDIYWGNNITFRVSIFHSNEFLNISKNILNLDNITSDLIKNNIYMDENKLKEINQLRNLWWSVQLSSRLSNISNCFPSFRGTVKKLKEFASIIKIPNSEEFIEHVASHVYTNNDFVNNFYGSVNSPTCGFIRSLILISEYNWKKEPLIVDLDFQLDENGIETCINNNDYKSLDRIHTYYYNFTNKHNIERKLFYVSSLIDPQSLFIRVPNNYNSFRFVYLSKMFLNIIMANQFYFQVDKINDILLYNTPKCDIVITLNENYKQIIQPKSHSLNPKIGPKLSSKGLQNKYVNLNSTEDLLKRANIKSDPLNVSKELFYAFILDIQKYFGHRVDLIYDSYTIPYPKHVYIKVSNGIIRTDKTIYKKNTYPECIFSLTNQLTNVNSNNFLALPNILEITSYLSRKYSELIANIKIS</sequence>
<dbReference type="InterPro" id="IPR035368">
    <property type="entry name" value="Nrap_D3"/>
</dbReference>
<dbReference type="GO" id="GO:0006409">
    <property type="term" value="P:tRNA export from nucleus"/>
    <property type="evidence" value="ECO:0007669"/>
    <property type="project" value="TreeGrafter"/>
</dbReference>
<feature type="domain" description="Nrap protein" evidence="3">
    <location>
        <begin position="821"/>
        <end position="994"/>
    </location>
</feature>
<evidence type="ECO:0000256" key="1">
    <source>
        <dbReference type="SAM" id="Phobius"/>
    </source>
</evidence>
<feature type="domain" description="Nrap protein" evidence="4">
    <location>
        <begin position="1063"/>
        <end position="1197"/>
    </location>
</feature>
<evidence type="ECO:0000259" key="3">
    <source>
        <dbReference type="Pfam" id="PF17405"/>
    </source>
</evidence>
<feature type="transmembrane region" description="Helical" evidence="1">
    <location>
        <begin position="57"/>
        <end position="76"/>
    </location>
</feature>
<dbReference type="GO" id="GO:0032545">
    <property type="term" value="C:CURI complex"/>
    <property type="evidence" value="ECO:0007669"/>
    <property type="project" value="TreeGrafter"/>
</dbReference>
<dbReference type="Pfam" id="PF17404">
    <property type="entry name" value="Nrap_D3"/>
    <property type="match status" value="1"/>
</dbReference>
<dbReference type="PANTHER" id="PTHR17972:SF0">
    <property type="entry name" value="NUCLEOLAR PROTEIN 6"/>
    <property type="match status" value="1"/>
</dbReference>
<keyword evidence="1" id="KW-0472">Membrane</keyword>
<name>A0AAV9Y5A0_9CRYT</name>
<dbReference type="GO" id="GO:0032040">
    <property type="term" value="C:small-subunit processome"/>
    <property type="evidence" value="ECO:0007669"/>
    <property type="project" value="TreeGrafter"/>
</dbReference>
<dbReference type="EMBL" id="JAWDEY010000001">
    <property type="protein sequence ID" value="KAK6591155.1"/>
    <property type="molecule type" value="Genomic_DNA"/>
</dbReference>
<comment type="caution">
    <text evidence="5">The sequence shown here is derived from an EMBL/GenBank/DDBJ whole genome shotgun (WGS) entry which is preliminary data.</text>
</comment>
<dbReference type="Pfam" id="PF17405">
    <property type="entry name" value="Nrap_D4"/>
    <property type="match status" value="1"/>
</dbReference>
<evidence type="ECO:0000313" key="6">
    <source>
        <dbReference type="Proteomes" id="UP001311799"/>
    </source>
</evidence>
<keyword evidence="1" id="KW-0812">Transmembrane</keyword>
<accession>A0AAV9Y5A0</accession>